<accession>A0ABQ5DAJ6</accession>
<evidence type="ECO:0000313" key="3">
    <source>
        <dbReference type="EMBL" id="GJT36246.1"/>
    </source>
</evidence>
<dbReference type="EMBL" id="BQNB010015120">
    <property type="protein sequence ID" value="GJT36246.1"/>
    <property type="molecule type" value="Genomic_DNA"/>
</dbReference>
<evidence type="ECO:0000313" key="4">
    <source>
        <dbReference type="Proteomes" id="UP001151760"/>
    </source>
</evidence>
<evidence type="ECO:0000259" key="2">
    <source>
        <dbReference type="Pfam" id="PF13976"/>
    </source>
</evidence>
<comment type="caution">
    <text evidence="3">The sequence shown here is derived from an EMBL/GenBank/DDBJ whole genome shotgun (WGS) entry which is preliminary data.</text>
</comment>
<dbReference type="InterPro" id="IPR025724">
    <property type="entry name" value="GAG-pre-integrase_dom"/>
</dbReference>
<reference evidence="3" key="1">
    <citation type="journal article" date="2022" name="Int. J. Mol. Sci.">
        <title>Draft Genome of Tanacetum Coccineum: Genomic Comparison of Closely Related Tanacetum-Family Plants.</title>
        <authorList>
            <person name="Yamashiro T."/>
            <person name="Shiraishi A."/>
            <person name="Nakayama K."/>
            <person name="Satake H."/>
        </authorList>
    </citation>
    <scope>NUCLEOTIDE SEQUENCE</scope>
</reference>
<evidence type="ECO:0000259" key="1">
    <source>
        <dbReference type="Pfam" id="PF07727"/>
    </source>
</evidence>
<dbReference type="Pfam" id="PF07727">
    <property type="entry name" value="RVT_2"/>
    <property type="match status" value="1"/>
</dbReference>
<dbReference type="Proteomes" id="UP001151760">
    <property type="component" value="Unassembled WGS sequence"/>
</dbReference>
<gene>
    <name evidence="3" type="ORF">Tco_0926665</name>
</gene>
<sequence>MGTVRFGNDHFATITGYEDYVQGNLMICHVYYVEDLEGDDLLTSSRDSNLYSISIFEMTASSPVCLMSKATSTKSWLWHRRLSHLNFGFINQLTSNDLVYGILKFKYNKDHLCSACEQGKSKKASLPPKLVPSTKSKLGLLWANEGHKNLKAQILTIRTDNGTEFKNKKLRAFYAKLDLDNLFGPLYEEYYATCSPEVSDNSVVNTLDNEHTSSSSSIIVEEDEAPQVVSSSADVTTRVSVTPIVDSAAHCKNGGVTTEQVATEPISPVLNENADELVQKDVAKFDGNVFYNPPPTPVFEEAESSSTYQDPSNMHKFHQKHRSKLVERPIGRNIIVVKWIWKNKTYAENTVIRNQSRLVTKGYGQEEGIDFEESFALVARLEAVRIFVAYAAHNNFPIYQMDVKTAPEWSTERGSFCSSTECEMKFFLGLQVHQSPRGIFICQSQYTMDLLKKHEMEKCDTVSTPMPTAKQDTDLQVADLSGCNDDYKSTSAGIYIRLVPRYHTIRRCNNYAVLQSIPYSPECKIVGKILLDHPLSYALTATVDFMLDTEEFTYTVDMFRITLHLLMETSKNPFITPVNIQTIEAFMNRVGYQGVVDKIKINILQLFHVVINQKNIDYVALLWWDFINNVFQKKEVIQIDEDYHSIKDDIPLVSVYTTGNVLVQEMLILDEFLTKEIRATNDFKEYETVFVGVDVPMNQP</sequence>
<feature type="domain" description="GAG-pre-integrase" evidence="2">
    <location>
        <begin position="49"/>
        <end position="121"/>
    </location>
</feature>
<protein>
    <submittedName>
        <fullName evidence="3">Retrovirus-related pol polyprotein from transposon TNT 1-94</fullName>
    </submittedName>
</protein>
<keyword evidence="4" id="KW-1185">Reference proteome</keyword>
<name>A0ABQ5DAJ6_9ASTR</name>
<proteinExistence type="predicted"/>
<reference evidence="3" key="2">
    <citation type="submission" date="2022-01" db="EMBL/GenBank/DDBJ databases">
        <authorList>
            <person name="Yamashiro T."/>
            <person name="Shiraishi A."/>
            <person name="Satake H."/>
            <person name="Nakayama K."/>
        </authorList>
    </citation>
    <scope>NUCLEOTIDE SEQUENCE</scope>
</reference>
<feature type="domain" description="Reverse transcriptase Ty1/copia-type" evidence="1">
    <location>
        <begin position="324"/>
        <end position="406"/>
    </location>
</feature>
<organism evidence="3 4">
    <name type="scientific">Tanacetum coccineum</name>
    <dbReference type="NCBI Taxonomy" id="301880"/>
    <lineage>
        <taxon>Eukaryota</taxon>
        <taxon>Viridiplantae</taxon>
        <taxon>Streptophyta</taxon>
        <taxon>Embryophyta</taxon>
        <taxon>Tracheophyta</taxon>
        <taxon>Spermatophyta</taxon>
        <taxon>Magnoliopsida</taxon>
        <taxon>eudicotyledons</taxon>
        <taxon>Gunneridae</taxon>
        <taxon>Pentapetalae</taxon>
        <taxon>asterids</taxon>
        <taxon>campanulids</taxon>
        <taxon>Asterales</taxon>
        <taxon>Asteraceae</taxon>
        <taxon>Asteroideae</taxon>
        <taxon>Anthemideae</taxon>
        <taxon>Anthemidinae</taxon>
        <taxon>Tanacetum</taxon>
    </lineage>
</organism>
<dbReference type="InterPro" id="IPR013103">
    <property type="entry name" value="RVT_2"/>
</dbReference>
<dbReference type="Pfam" id="PF13976">
    <property type="entry name" value="gag_pre-integrs"/>
    <property type="match status" value="1"/>
</dbReference>